<dbReference type="OrthoDB" id="410820at2759"/>
<comment type="caution">
    <text evidence="3">The sequence shown here is derived from an EMBL/GenBank/DDBJ whole genome shotgun (WGS) entry which is preliminary data.</text>
</comment>
<accession>A0A812W0V2</accession>
<protein>
    <submittedName>
        <fullName evidence="3">RE2 protein</fullName>
    </submittedName>
</protein>
<feature type="compositionally biased region" description="Low complexity" evidence="1">
    <location>
        <begin position="158"/>
        <end position="177"/>
    </location>
</feature>
<feature type="domain" description="Reverse transcriptase Ty1/copia-type" evidence="2">
    <location>
        <begin position="587"/>
        <end position="706"/>
    </location>
</feature>
<evidence type="ECO:0000313" key="3">
    <source>
        <dbReference type="EMBL" id="CAE7663958.1"/>
    </source>
</evidence>
<dbReference type="InterPro" id="IPR013103">
    <property type="entry name" value="RVT_2"/>
</dbReference>
<gene>
    <name evidence="3" type="primary">RE2</name>
    <name evidence="3" type="ORF">SPIL2461_LOCUS18116</name>
</gene>
<feature type="region of interest" description="Disordered" evidence="1">
    <location>
        <begin position="296"/>
        <end position="429"/>
    </location>
</feature>
<organism evidence="3 4">
    <name type="scientific">Symbiodinium pilosum</name>
    <name type="common">Dinoflagellate</name>
    <dbReference type="NCBI Taxonomy" id="2952"/>
    <lineage>
        <taxon>Eukaryota</taxon>
        <taxon>Sar</taxon>
        <taxon>Alveolata</taxon>
        <taxon>Dinophyceae</taxon>
        <taxon>Suessiales</taxon>
        <taxon>Symbiodiniaceae</taxon>
        <taxon>Symbiodinium</taxon>
    </lineage>
</organism>
<evidence type="ECO:0000256" key="1">
    <source>
        <dbReference type="SAM" id="MobiDB-lite"/>
    </source>
</evidence>
<evidence type="ECO:0000313" key="4">
    <source>
        <dbReference type="Proteomes" id="UP000649617"/>
    </source>
</evidence>
<sequence>MNWLTLTELELIPAALQKQVRKSMLKPKHLNQKLYTGDRRANAPSRHSQDLDQVAQVITRICVIGVVRLVVLVLVVVRKVTGLVLRSGLLVMDWVAVKALKDAMVDLKDSVWQDEHGLPPNTGYLEDDDDLREYEPSMPATPGTAPIDTVVAPRLPPQALSSQPAQQQNQTNNYNLTMSPTFNQTITHRQRFGDPASALNRASTTPRAPRTPRVSRARSRTPSRPLPVLPELLPGHAQELPQQLLGLPDGEVADENAQHGSAAYDSAIFEDPVVEASGHAQGNPAEVEWQVPLPEQQVSSEPQVPPPSVDQGPDTPAPEGQQSVTAPFPDRQVPAAPQVPPPGASTTSVHSPTEEVPSSDVATPPVAPPEASLPQLPLKRPFDTMTTLLNDDGELVKSGPTTTTTPASLDQSPTFSTRRTSPASTARTTSLQTNPLMRAIPQTRTTADLLPAWQLSRKELQQLDREVPWTQILRGNDVPEYLKAIDKEANSWLEWKSVEPLSHEQARKVLHDKILCKRILRTSYRDKARGQGPLRAKCRIVCLGHRDPDLFTLNRQAPTPNRSSEHVLYYIIVAGANGEVEGSDLKWHAWTGDASTAFLQGQHTERSLPLYLKPPADGLINQTPHWKAPLYKVCSNIYGLADAPRVWALEVISRLLRLGYTQHSFDRMIFLKRCPQGNIISVILVYVDDFLGTHRSDYDFSEVKESFTWGSLEFLEVNKPITFKGKEVELFAKNGNSERFQLRLTQKAFLDGLVQGKLPKGIDLEEKLDKEHKEEFRSVAGCLQWLSSQTRPELSPFISLSNKGELTTYGDLKTLFLVLDFAKQTAAAGMILADVPFASSTTLVSYADSSFANTPQLRSQYGVLILASVPQVSQVPCVGLVLDWPSSKSSRVCRSTLAAEAMAADEAVDRSAYINLFISEILTGTPAHRVHPALRHLHVTDAKSLYDVLESETPNLSDKRSLVNVRAVQEVVKGENVHWVPTHLMRADGLTKMSWQLIQELHSWLSKPLIVLRDIIAK</sequence>
<reference evidence="3" key="1">
    <citation type="submission" date="2021-02" db="EMBL/GenBank/DDBJ databases">
        <authorList>
            <person name="Dougan E. K."/>
            <person name="Rhodes N."/>
            <person name="Thang M."/>
            <person name="Chan C."/>
        </authorList>
    </citation>
    <scope>NUCLEOTIDE SEQUENCE</scope>
</reference>
<proteinExistence type="predicted"/>
<feature type="region of interest" description="Disordered" evidence="1">
    <location>
        <begin position="195"/>
        <end position="231"/>
    </location>
</feature>
<feature type="compositionally biased region" description="Low complexity" evidence="1">
    <location>
        <begin position="412"/>
        <end position="429"/>
    </location>
</feature>
<dbReference type="Pfam" id="PF07727">
    <property type="entry name" value="RVT_2"/>
    <property type="match status" value="1"/>
</dbReference>
<feature type="compositionally biased region" description="Polar residues" evidence="1">
    <location>
        <begin position="399"/>
        <end position="411"/>
    </location>
</feature>
<feature type="region of interest" description="Disordered" evidence="1">
    <location>
        <begin position="158"/>
        <end position="179"/>
    </location>
</feature>
<name>A0A812W0V2_SYMPI</name>
<evidence type="ECO:0000259" key="2">
    <source>
        <dbReference type="Pfam" id="PF07727"/>
    </source>
</evidence>
<dbReference type="EMBL" id="CAJNIZ010043604">
    <property type="protein sequence ID" value="CAE7663958.1"/>
    <property type="molecule type" value="Genomic_DNA"/>
</dbReference>
<keyword evidence="4" id="KW-1185">Reference proteome</keyword>
<dbReference type="Proteomes" id="UP000649617">
    <property type="component" value="Unassembled WGS sequence"/>
</dbReference>
<dbReference type="AlphaFoldDB" id="A0A812W0V2"/>